<feature type="domain" description="AMP-binding enzyme C-terminal" evidence="6">
    <location>
        <begin position="399"/>
        <end position="477"/>
    </location>
</feature>
<evidence type="ECO:0000256" key="2">
    <source>
        <dbReference type="ARBA" id="ARBA00022598"/>
    </source>
</evidence>
<dbReference type="InterPro" id="IPR045851">
    <property type="entry name" value="AMP-bd_C_sf"/>
</dbReference>
<reference evidence="7" key="1">
    <citation type="submission" date="2020-05" db="EMBL/GenBank/DDBJ databases">
        <authorList>
            <person name="Chiriac C."/>
            <person name="Salcher M."/>
            <person name="Ghai R."/>
            <person name="Kavagutti S V."/>
        </authorList>
    </citation>
    <scope>NUCLEOTIDE SEQUENCE</scope>
</reference>
<accession>A0A6J7E9C1</accession>
<evidence type="ECO:0000256" key="1">
    <source>
        <dbReference type="ARBA" id="ARBA00013275"/>
    </source>
</evidence>
<dbReference type="PANTHER" id="PTHR24095:SF14">
    <property type="entry name" value="ACETYL-COENZYME A SYNTHETASE 1"/>
    <property type="match status" value="1"/>
</dbReference>
<dbReference type="GO" id="GO:0005829">
    <property type="term" value="C:cytosol"/>
    <property type="evidence" value="ECO:0007669"/>
    <property type="project" value="TreeGrafter"/>
</dbReference>
<evidence type="ECO:0000256" key="4">
    <source>
        <dbReference type="ARBA" id="ARBA00022840"/>
    </source>
</evidence>
<dbReference type="SUPFAM" id="SSF56801">
    <property type="entry name" value="Acetyl-CoA synthetase-like"/>
    <property type="match status" value="1"/>
</dbReference>
<evidence type="ECO:0000259" key="6">
    <source>
        <dbReference type="Pfam" id="PF13193"/>
    </source>
</evidence>
<dbReference type="InterPro" id="IPR020845">
    <property type="entry name" value="AMP-binding_CS"/>
</dbReference>
<dbReference type="Gene3D" id="3.30.300.30">
    <property type="match status" value="1"/>
</dbReference>
<dbReference type="InterPro" id="IPR000873">
    <property type="entry name" value="AMP-dep_synth/lig_dom"/>
</dbReference>
<dbReference type="InterPro" id="IPR042099">
    <property type="entry name" value="ANL_N_sf"/>
</dbReference>
<protein>
    <recommendedName>
        <fullName evidence="1">acetate--CoA ligase</fullName>
        <ecNumber evidence="1">6.2.1.1</ecNumber>
    </recommendedName>
</protein>
<dbReference type="NCBIfam" id="NF003313">
    <property type="entry name" value="PRK04319.1"/>
    <property type="match status" value="1"/>
</dbReference>
<dbReference type="GO" id="GO:0005524">
    <property type="term" value="F:ATP binding"/>
    <property type="evidence" value="ECO:0007669"/>
    <property type="project" value="UniProtKB-KW"/>
</dbReference>
<proteinExistence type="predicted"/>
<dbReference type="PROSITE" id="PS00455">
    <property type="entry name" value="AMP_BINDING"/>
    <property type="match status" value="1"/>
</dbReference>
<dbReference type="Gene3D" id="3.40.50.12780">
    <property type="entry name" value="N-terminal domain of ligase-like"/>
    <property type="match status" value="1"/>
</dbReference>
<dbReference type="EC" id="6.2.1.1" evidence="1"/>
<dbReference type="GO" id="GO:0003987">
    <property type="term" value="F:acetate-CoA ligase activity"/>
    <property type="evidence" value="ECO:0007669"/>
    <property type="project" value="UniProtKB-EC"/>
</dbReference>
<gene>
    <name evidence="7" type="ORF">UFOPK3402_01058</name>
</gene>
<dbReference type="InterPro" id="IPR025110">
    <property type="entry name" value="AMP-bd_C"/>
</dbReference>
<evidence type="ECO:0000259" key="5">
    <source>
        <dbReference type="Pfam" id="PF00501"/>
    </source>
</evidence>
<sequence length="502" mass="54309">MLEGLGVQPGEIMFGLSGRLPDLYVAMLGALKARCAVAPLFSAFGPDPVRQRMQAGRGRVLVTTADAYQHKIAPIRDQLPDLVHVLLIGPLSEIAPEPGVHWLAPLMAEASDTYLIEETNPEDAAFVHFTSGTTGMPKGAVHVHDAAVAHHATGRFALDLRDGDVFWCTADPGWVTGTSYGLVAPLTCGVTCVIDECEFDAFRWMDILERERVNVWYTAPTALRMLMKAGRAPIAGRDLSALRHVASVGEPLNAEVVAWGEELLGKAIHDTWWQTETGAIMISNFASMPIRPGSMGKPLPGIEIRLVRHNDEGERVLSADGEPVLVDQPGEQGELAIRTPWPSMMRAYLNAPERYAACFAGGWYLSGDLARIDSDGYVWFVSRGDDVIKSAGHLIGPFEVESVLMEHPAVVEAAVIGVPDPMVGETVQAFVALGSGVRPTEALQRDIIGFARKRLGSAVAPRKVMFEPVLPHTQSGKIMRRVLKARVLGLPDGDLSTLGAQR</sequence>
<dbReference type="GO" id="GO:0006085">
    <property type="term" value="P:acetyl-CoA biosynthetic process"/>
    <property type="evidence" value="ECO:0007669"/>
    <property type="project" value="TreeGrafter"/>
</dbReference>
<evidence type="ECO:0000256" key="3">
    <source>
        <dbReference type="ARBA" id="ARBA00022741"/>
    </source>
</evidence>
<name>A0A6J7E9C1_9ZZZZ</name>
<dbReference type="PANTHER" id="PTHR24095">
    <property type="entry name" value="ACETYL-COENZYME A SYNTHETASE"/>
    <property type="match status" value="1"/>
</dbReference>
<evidence type="ECO:0000313" key="7">
    <source>
        <dbReference type="EMBL" id="CAB4877915.1"/>
    </source>
</evidence>
<keyword evidence="4" id="KW-0067">ATP-binding</keyword>
<dbReference type="EMBL" id="CAFBLS010000121">
    <property type="protein sequence ID" value="CAB4877915.1"/>
    <property type="molecule type" value="Genomic_DNA"/>
</dbReference>
<dbReference type="Pfam" id="PF00501">
    <property type="entry name" value="AMP-binding"/>
    <property type="match status" value="1"/>
</dbReference>
<dbReference type="AlphaFoldDB" id="A0A6J7E9C1"/>
<organism evidence="7">
    <name type="scientific">freshwater metagenome</name>
    <dbReference type="NCBI Taxonomy" id="449393"/>
    <lineage>
        <taxon>unclassified sequences</taxon>
        <taxon>metagenomes</taxon>
        <taxon>ecological metagenomes</taxon>
    </lineage>
</organism>
<keyword evidence="2" id="KW-0436">Ligase</keyword>
<keyword evidence="3" id="KW-0547">Nucleotide-binding</keyword>
<dbReference type="Pfam" id="PF13193">
    <property type="entry name" value="AMP-binding_C"/>
    <property type="match status" value="1"/>
</dbReference>
<feature type="domain" description="AMP-dependent synthetase/ligase" evidence="5">
    <location>
        <begin position="1"/>
        <end position="349"/>
    </location>
</feature>